<sequence length="135" mass="15779">MYEITYIYQVFSAYHIAISHLNMDMLIAALNIFAENFNEFFNWIIFLQFFTSAISLALTMFQLTVIAPFSTEFYSVVSYRNAAIVEILMYCWFGKVVEIKVPNTTEDIKLNESDWTDFKAAWSYFALVHQVTSKT</sequence>
<keyword evidence="12" id="KW-1185">Reference proteome</keyword>
<dbReference type="OrthoDB" id="8196465at2759"/>
<reference evidence="11 12" key="1">
    <citation type="submission" date="2017-03" db="EMBL/GenBank/DDBJ databases">
        <title>Genome of the blue death feigning beetle - Asbolus verrucosus.</title>
        <authorList>
            <person name="Rider S.D."/>
        </authorList>
    </citation>
    <scope>NUCLEOTIDE SEQUENCE [LARGE SCALE GENOMIC DNA]</scope>
    <source>
        <strain evidence="11">Butters</strain>
        <tissue evidence="11">Head and leg muscle</tissue>
    </source>
</reference>
<comment type="subcellular location">
    <subcellularLocation>
        <location evidence="1">Cell membrane</location>
        <topology evidence="1">Multi-pass membrane protein</topology>
    </subcellularLocation>
</comment>
<dbReference type="EMBL" id="QDEB01017202">
    <property type="protein sequence ID" value="RZC41429.1"/>
    <property type="molecule type" value="Genomic_DNA"/>
</dbReference>
<dbReference type="Pfam" id="PF02949">
    <property type="entry name" value="7tm_6"/>
    <property type="match status" value="1"/>
</dbReference>
<dbReference type="GO" id="GO:0005549">
    <property type="term" value="F:odorant binding"/>
    <property type="evidence" value="ECO:0007669"/>
    <property type="project" value="InterPro"/>
</dbReference>
<keyword evidence="3" id="KW-0716">Sensory transduction</keyword>
<evidence type="ECO:0000256" key="3">
    <source>
        <dbReference type="ARBA" id="ARBA00022606"/>
    </source>
</evidence>
<evidence type="ECO:0000256" key="7">
    <source>
        <dbReference type="ARBA" id="ARBA00023136"/>
    </source>
</evidence>
<accession>A0A482W9K8</accession>
<organism evidence="11 12">
    <name type="scientific">Asbolus verrucosus</name>
    <name type="common">Desert ironclad beetle</name>
    <dbReference type="NCBI Taxonomy" id="1661398"/>
    <lineage>
        <taxon>Eukaryota</taxon>
        <taxon>Metazoa</taxon>
        <taxon>Ecdysozoa</taxon>
        <taxon>Arthropoda</taxon>
        <taxon>Hexapoda</taxon>
        <taxon>Insecta</taxon>
        <taxon>Pterygota</taxon>
        <taxon>Neoptera</taxon>
        <taxon>Endopterygota</taxon>
        <taxon>Coleoptera</taxon>
        <taxon>Polyphaga</taxon>
        <taxon>Cucujiformia</taxon>
        <taxon>Tenebrionidae</taxon>
        <taxon>Pimeliinae</taxon>
        <taxon>Asbolus</taxon>
    </lineage>
</organism>
<keyword evidence="9" id="KW-0807">Transducer</keyword>
<comment type="caution">
    <text evidence="11">The sequence shown here is derived from an EMBL/GenBank/DDBJ whole genome shotgun (WGS) entry which is preliminary data.</text>
</comment>
<proteinExistence type="predicted"/>
<keyword evidence="5" id="KW-0552">Olfaction</keyword>
<dbReference type="Proteomes" id="UP000292052">
    <property type="component" value="Unassembled WGS sequence"/>
</dbReference>
<keyword evidence="2" id="KW-1003">Cell membrane</keyword>
<feature type="transmembrane region" description="Helical" evidence="10">
    <location>
        <begin position="40"/>
        <end position="61"/>
    </location>
</feature>
<evidence type="ECO:0000256" key="10">
    <source>
        <dbReference type="SAM" id="Phobius"/>
    </source>
</evidence>
<gene>
    <name evidence="11" type="ORF">BDFB_010680</name>
</gene>
<keyword evidence="8" id="KW-0675">Receptor</keyword>
<evidence type="ECO:0000313" key="11">
    <source>
        <dbReference type="EMBL" id="RZC41429.1"/>
    </source>
</evidence>
<dbReference type="PANTHER" id="PTHR21137">
    <property type="entry name" value="ODORANT RECEPTOR"/>
    <property type="match status" value="1"/>
</dbReference>
<evidence type="ECO:0000256" key="1">
    <source>
        <dbReference type="ARBA" id="ARBA00004651"/>
    </source>
</evidence>
<evidence type="ECO:0000256" key="6">
    <source>
        <dbReference type="ARBA" id="ARBA00022989"/>
    </source>
</evidence>
<protein>
    <submittedName>
        <fullName evidence="11">7tm 6 domain containing protein</fullName>
    </submittedName>
</protein>
<keyword evidence="6 10" id="KW-1133">Transmembrane helix</keyword>
<evidence type="ECO:0000256" key="4">
    <source>
        <dbReference type="ARBA" id="ARBA00022692"/>
    </source>
</evidence>
<keyword evidence="4 10" id="KW-0812">Transmembrane</keyword>
<feature type="transmembrane region" description="Helical" evidence="10">
    <location>
        <begin position="6"/>
        <end position="33"/>
    </location>
</feature>
<evidence type="ECO:0000256" key="2">
    <source>
        <dbReference type="ARBA" id="ARBA00022475"/>
    </source>
</evidence>
<keyword evidence="7 10" id="KW-0472">Membrane</keyword>
<dbReference type="InterPro" id="IPR004117">
    <property type="entry name" value="7tm6_olfct_rcpt"/>
</dbReference>
<evidence type="ECO:0000256" key="5">
    <source>
        <dbReference type="ARBA" id="ARBA00022725"/>
    </source>
</evidence>
<dbReference type="GO" id="GO:0004984">
    <property type="term" value="F:olfactory receptor activity"/>
    <property type="evidence" value="ECO:0007669"/>
    <property type="project" value="InterPro"/>
</dbReference>
<dbReference type="GO" id="GO:0007165">
    <property type="term" value="P:signal transduction"/>
    <property type="evidence" value="ECO:0007669"/>
    <property type="project" value="UniProtKB-KW"/>
</dbReference>
<dbReference type="GO" id="GO:0005886">
    <property type="term" value="C:plasma membrane"/>
    <property type="evidence" value="ECO:0007669"/>
    <property type="project" value="UniProtKB-SubCell"/>
</dbReference>
<evidence type="ECO:0000256" key="8">
    <source>
        <dbReference type="ARBA" id="ARBA00023170"/>
    </source>
</evidence>
<name>A0A482W9K8_ASBVE</name>
<evidence type="ECO:0000256" key="9">
    <source>
        <dbReference type="ARBA" id="ARBA00023224"/>
    </source>
</evidence>
<dbReference type="PANTHER" id="PTHR21137:SF35">
    <property type="entry name" value="ODORANT RECEPTOR 19A-RELATED"/>
    <property type="match status" value="1"/>
</dbReference>
<dbReference type="AlphaFoldDB" id="A0A482W9K8"/>
<feature type="non-terminal residue" evidence="11">
    <location>
        <position position="135"/>
    </location>
</feature>
<evidence type="ECO:0000313" key="12">
    <source>
        <dbReference type="Proteomes" id="UP000292052"/>
    </source>
</evidence>